<feature type="non-terminal residue" evidence="3">
    <location>
        <position position="1017"/>
    </location>
</feature>
<feature type="compositionally biased region" description="Polar residues" evidence="1">
    <location>
        <begin position="271"/>
        <end position="280"/>
    </location>
</feature>
<evidence type="ECO:0000313" key="4">
    <source>
        <dbReference type="Proteomes" id="UP000799757"/>
    </source>
</evidence>
<feature type="region of interest" description="Disordered" evidence="1">
    <location>
        <begin position="830"/>
        <end position="858"/>
    </location>
</feature>
<reference evidence="3" key="1">
    <citation type="journal article" date="2020" name="Stud. Mycol.">
        <title>101 Dothideomycetes genomes: a test case for predicting lifestyles and emergence of pathogens.</title>
        <authorList>
            <person name="Haridas S."/>
            <person name="Albert R."/>
            <person name="Binder M."/>
            <person name="Bloem J."/>
            <person name="Labutti K."/>
            <person name="Salamov A."/>
            <person name="Andreopoulos B."/>
            <person name="Baker S."/>
            <person name="Barry K."/>
            <person name="Bills G."/>
            <person name="Bluhm B."/>
            <person name="Cannon C."/>
            <person name="Castanera R."/>
            <person name="Culley D."/>
            <person name="Daum C."/>
            <person name="Ezra D."/>
            <person name="Gonzalez J."/>
            <person name="Henrissat B."/>
            <person name="Kuo A."/>
            <person name="Liang C."/>
            <person name="Lipzen A."/>
            <person name="Lutzoni F."/>
            <person name="Magnuson J."/>
            <person name="Mondo S."/>
            <person name="Nolan M."/>
            <person name="Ohm R."/>
            <person name="Pangilinan J."/>
            <person name="Park H.-J."/>
            <person name="Ramirez L."/>
            <person name="Alfaro M."/>
            <person name="Sun H."/>
            <person name="Tritt A."/>
            <person name="Yoshinaga Y."/>
            <person name="Zwiers L.-H."/>
            <person name="Turgeon B."/>
            <person name="Goodwin S."/>
            <person name="Spatafora J."/>
            <person name="Crous P."/>
            <person name="Grigoriev I."/>
        </authorList>
    </citation>
    <scope>NUCLEOTIDE SEQUENCE</scope>
    <source>
        <strain evidence="3">CBS 109.77</strain>
    </source>
</reference>
<dbReference type="AlphaFoldDB" id="A0A6A6XGP4"/>
<feature type="region of interest" description="Disordered" evidence="1">
    <location>
        <begin position="245"/>
        <end position="280"/>
    </location>
</feature>
<keyword evidence="2" id="KW-0732">Signal</keyword>
<feature type="signal peptide" evidence="2">
    <location>
        <begin position="1"/>
        <end position="22"/>
    </location>
</feature>
<name>A0A6A6XGP4_9PLEO</name>
<accession>A0A6A6XGP4</accession>
<evidence type="ECO:0000313" key="3">
    <source>
        <dbReference type="EMBL" id="KAF2795428.1"/>
    </source>
</evidence>
<feature type="region of interest" description="Disordered" evidence="1">
    <location>
        <begin position="960"/>
        <end position="1017"/>
    </location>
</feature>
<dbReference type="OrthoDB" id="3793279at2759"/>
<protein>
    <recommendedName>
        <fullName evidence="5">Apple domain-containing protein</fullName>
    </recommendedName>
</protein>
<feature type="region of interest" description="Disordered" evidence="1">
    <location>
        <begin position="690"/>
        <end position="742"/>
    </location>
</feature>
<evidence type="ECO:0000256" key="1">
    <source>
        <dbReference type="SAM" id="MobiDB-lite"/>
    </source>
</evidence>
<dbReference type="Proteomes" id="UP000799757">
    <property type="component" value="Unassembled WGS sequence"/>
</dbReference>
<gene>
    <name evidence="3" type="ORF">K505DRAFT_373919</name>
</gene>
<feature type="compositionally biased region" description="Polar residues" evidence="1">
    <location>
        <begin position="1003"/>
        <end position="1017"/>
    </location>
</feature>
<evidence type="ECO:0000256" key="2">
    <source>
        <dbReference type="SAM" id="SignalP"/>
    </source>
</evidence>
<feature type="compositionally biased region" description="Polar residues" evidence="1">
    <location>
        <begin position="836"/>
        <end position="858"/>
    </location>
</feature>
<feature type="compositionally biased region" description="Low complexity" evidence="1">
    <location>
        <begin position="247"/>
        <end position="266"/>
    </location>
</feature>
<organism evidence="3 4">
    <name type="scientific">Melanomma pulvis-pyrius CBS 109.77</name>
    <dbReference type="NCBI Taxonomy" id="1314802"/>
    <lineage>
        <taxon>Eukaryota</taxon>
        <taxon>Fungi</taxon>
        <taxon>Dikarya</taxon>
        <taxon>Ascomycota</taxon>
        <taxon>Pezizomycotina</taxon>
        <taxon>Dothideomycetes</taxon>
        <taxon>Pleosporomycetidae</taxon>
        <taxon>Pleosporales</taxon>
        <taxon>Melanommataceae</taxon>
        <taxon>Melanomma</taxon>
    </lineage>
</organism>
<feature type="chain" id="PRO_5025531602" description="Apple domain-containing protein" evidence="2">
    <location>
        <begin position="23"/>
        <end position="1017"/>
    </location>
</feature>
<evidence type="ECO:0008006" key="5">
    <source>
        <dbReference type="Google" id="ProtNLM"/>
    </source>
</evidence>
<sequence length="1017" mass="101580">MYISPSLLATAVLLSFSTTVQAGVAQAKANLVAGNVLKERELGLDSRSFQGPFEKRQTPNDIDCTPNLEWNILQSGSRGDSQSFCNIWLAIPPATKEVEYTPIVTKWEAGRSTITSFSTTRITTTETVTETATATPAALAPRAANVAARINAANSIIESVIESGTDSSLPSATPQNSAQKEAQAGLSTACICMNVDPTSTVSITYTAPPQQTTLKKFVLRLQTNTITKQYTTTITVTQGFSQTVDQGATTSSNSSLSGGPSTESMSARGVQPSTDLSSTFTNSSTLVASTTSELVPTVITSDGGSPSLFPSNPTRLVATALPFSCPDGNGKSITNVVGNEMYEYAIMCNTALVTSNEILTIHSSSATDCAVECSYVNDVFQKDVCQAATFTATPGTDGGDCVISGSTSTYVEQAGATTVVLKGVYTSGKDCASIDFTKGPINGSIDSSAAISSIKATSVPVSIPGFVTSSGAGGVFHTYVSAGETGTDNIYRYSWYEIYASSSYWGVVYKTDWECTNHIPRTIVVQHGFTSVVEDTETTIINGGETTIISGTSTRIFTAGGGAITPTPVPASTTSGGAVFSSGFSTATQTASGGQGVQIPSVTPVPSGAISSQAGGNQTIALSDTRTRGTAVFSASGGVSVFNSTGGFGTDLPSPSETMSESSPSPVSNGTAVVTSGGVILTITGGTSTSNATGGGGALGPSQTSGAAELTISGGTSTSNFTGGGGSLVPSQTSGAAELTISGGTSTSNFTGGGGSLLPSQTSGAAEFTISGSIYTSNINRGGGSILPSVTNGSFAFTLSSATAISNFTGSGGSAGPLITSGGASASQAFSTATSNHTEGNGSYGKPTSSEESVSASNTFNSSGLLPTAATSAGSQVIISGGTAFTSFGGGSGAITPSPIPSVNGSVSVGTGVLSTGGGTSVLSATGTTGVILPSANASISLTPSLSFNASLTTTGPDFSNSAIDRSGRFSRTRSTNATLPGTAPISTLGSTGGSSGMPAPTANITLWPGTSKSETA</sequence>
<dbReference type="EMBL" id="MU001859">
    <property type="protein sequence ID" value="KAF2795428.1"/>
    <property type="molecule type" value="Genomic_DNA"/>
</dbReference>
<proteinExistence type="predicted"/>
<keyword evidence="4" id="KW-1185">Reference proteome</keyword>
<feature type="compositionally biased region" description="Low complexity" evidence="1">
    <location>
        <begin position="700"/>
        <end position="721"/>
    </location>
</feature>